<evidence type="ECO:0000313" key="3">
    <source>
        <dbReference type="Proteomes" id="UP000000602"/>
    </source>
</evidence>
<evidence type="ECO:0000313" key="2">
    <source>
        <dbReference type="EMBL" id="CAG37182.1"/>
    </source>
</evidence>
<dbReference type="EMBL" id="CR522870">
    <property type="protein sequence ID" value="CAG37182.1"/>
    <property type="molecule type" value="Genomic_DNA"/>
</dbReference>
<organism evidence="2 3">
    <name type="scientific">Desulfotalea psychrophila (strain LSv54 / DSM 12343)</name>
    <dbReference type="NCBI Taxonomy" id="177439"/>
    <lineage>
        <taxon>Bacteria</taxon>
        <taxon>Pseudomonadati</taxon>
        <taxon>Thermodesulfobacteriota</taxon>
        <taxon>Desulfobulbia</taxon>
        <taxon>Desulfobulbales</taxon>
        <taxon>Desulfocapsaceae</taxon>
        <taxon>Desulfotalea</taxon>
    </lineage>
</organism>
<proteinExistence type="predicted"/>
<sequence length="744" mass="84711">MKKITIACIGNYPPRECGIATFTKNLIDAVEKTGKAEGYVVAMNDLGQSYAYPKKVKCVIRQNHQRDYLKAVKFINYSEADVCVIEHEFGIFGGNSGIYILPLIHRLEIPLIVTLHTVLQKPSYDQRAIIQGIGKKAAKIVVMSRRAVDFLTDIYDVPREKVVQIEHGVPDFDFIQGQQSYKKKFNLENRKSLLTFGLLSRNKGIETVIQALPKVVKKHPEIIYIVLGKTHPAVLRASDEEYRNYLRRLVEKNNLRKNVYFYNSFVSPQELFEYLSAIDIYITPYLNEAQITSGTLAYAVGAGAAVISTPYWHAQELLADGRGRLFDFHDSDALADILIELLDNPPALLELREKAYTYGRQTLWSAMGEKYLQLISDAVQSYPAITTQEQSIVDPLVLPVFNLAHVLRLTDDTGIIQHAKYSVPNRKEGYCLDDVARGLLMATMTYRQKKDQAALDLLPIYLSFIHYMQNEDGSFRNFLSYNRNFMDEVGSEDSFGRAIWALGYLIRFSPHDAFLQLAKELFANAYSHFQNLQTIRGNADTIIGICHYLHRYSDDEGMNKTLKDMTCKIVAQYENKADPDWQWFEPELTYDNGIIPLALLHAHEIRGDEKLLEVALETADFLETIMFKDGCLSPVGNDGWYQKGASCPQYDQQPIDAMAAVMMFYQAYVVTGNKRYIDRMFASFMWFLGENDLRIPLYDFETSGCCDGLESHGVNRNQGAESVLAYLLSHLTVLQAYEQEDQAE</sequence>
<feature type="domain" description="Glycosyl transferase family 1" evidence="1">
    <location>
        <begin position="180"/>
        <end position="361"/>
    </location>
</feature>
<dbReference type="SUPFAM" id="SSF53756">
    <property type="entry name" value="UDP-Glycosyltransferase/glycogen phosphorylase"/>
    <property type="match status" value="1"/>
</dbReference>
<dbReference type="PANTHER" id="PTHR12526:SF572">
    <property type="entry name" value="BLL5144 PROTEIN"/>
    <property type="match status" value="1"/>
</dbReference>
<dbReference type="Proteomes" id="UP000000602">
    <property type="component" value="Chromosome"/>
</dbReference>
<dbReference type="InterPro" id="IPR001296">
    <property type="entry name" value="Glyco_trans_1"/>
</dbReference>
<gene>
    <name evidence="2" type="ordered locus">DP2453</name>
</gene>
<dbReference type="PANTHER" id="PTHR12526">
    <property type="entry name" value="GLYCOSYLTRANSFERASE"/>
    <property type="match status" value="1"/>
</dbReference>
<dbReference type="HOGENOM" id="CLU_365505_0_0_7"/>
<dbReference type="eggNOG" id="COG0438">
    <property type="taxonomic scope" value="Bacteria"/>
</dbReference>
<keyword evidence="2" id="KW-0808">Transferase</keyword>
<dbReference type="GO" id="GO:0005975">
    <property type="term" value="P:carbohydrate metabolic process"/>
    <property type="evidence" value="ECO:0007669"/>
    <property type="project" value="InterPro"/>
</dbReference>
<dbReference type="KEGG" id="dps:DP2453"/>
<dbReference type="CAZy" id="GT4">
    <property type="family name" value="Glycosyltransferase Family 4"/>
</dbReference>
<dbReference type="Gene3D" id="3.40.50.2000">
    <property type="entry name" value="Glycogen Phosphorylase B"/>
    <property type="match status" value="2"/>
</dbReference>
<dbReference type="Gene3D" id="1.50.10.20">
    <property type="match status" value="1"/>
</dbReference>
<dbReference type="STRING" id="177439.DP2453"/>
<protein>
    <submittedName>
        <fullName evidence="2">Related to glycosyltransferase</fullName>
    </submittedName>
</protein>
<reference evidence="3" key="1">
    <citation type="journal article" date="2004" name="Environ. Microbiol.">
        <title>The genome of Desulfotalea psychrophila, a sulfate-reducing bacterium from permanently cold Arctic sediments.</title>
        <authorList>
            <person name="Rabus R."/>
            <person name="Ruepp A."/>
            <person name="Frickey T."/>
            <person name="Rattei T."/>
            <person name="Fartmann B."/>
            <person name="Stark M."/>
            <person name="Bauer M."/>
            <person name="Zibat A."/>
            <person name="Lombardot T."/>
            <person name="Becker I."/>
            <person name="Amann J."/>
            <person name="Gellner K."/>
            <person name="Teeling H."/>
            <person name="Leuschner W.D."/>
            <person name="Gloeckner F.-O."/>
            <person name="Lupas A.N."/>
            <person name="Amann R."/>
            <person name="Klenk H.-P."/>
        </authorList>
    </citation>
    <scope>NUCLEOTIDE SEQUENCE [LARGE SCALE GENOMIC DNA]</scope>
    <source>
        <strain evidence="3">DSM 12343 / LSv54</strain>
    </source>
</reference>
<name>Q6AKE3_DESPS</name>
<dbReference type="Pfam" id="PF00534">
    <property type="entry name" value="Glycos_transf_1"/>
    <property type="match status" value="1"/>
</dbReference>
<accession>Q6AKE3</accession>
<dbReference type="InterPro" id="IPR008928">
    <property type="entry name" value="6-hairpin_glycosidase_sf"/>
</dbReference>
<evidence type="ECO:0000259" key="1">
    <source>
        <dbReference type="Pfam" id="PF00534"/>
    </source>
</evidence>
<dbReference type="CDD" id="cd03822">
    <property type="entry name" value="GT4_mannosyltransferase-like"/>
    <property type="match status" value="1"/>
</dbReference>
<dbReference type="SUPFAM" id="SSF48208">
    <property type="entry name" value="Six-hairpin glycosidases"/>
    <property type="match status" value="1"/>
</dbReference>
<dbReference type="AlphaFoldDB" id="Q6AKE3"/>
<keyword evidence="3" id="KW-1185">Reference proteome</keyword>
<dbReference type="GO" id="GO:0016757">
    <property type="term" value="F:glycosyltransferase activity"/>
    <property type="evidence" value="ECO:0007669"/>
    <property type="project" value="InterPro"/>
</dbReference>
<dbReference type="RefSeq" id="WP_011189694.1">
    <property type="nucleotide sequence ID" value="NC_006138.1"/>
</dbReference>